<proteinExistence type="predicted"/>
<sequence>MPALSAQDKQGHLSAIHTRSRVQIHLLPLSFPHRDHEYQHPLILHLVNQPITRPTQLDLVAVRQPMQAVGLDPRSLQYLCELLFELLAHGITQLLPLLSTLVDRTQAQRSSSDTLIPFWGLASRSRTRASSASSSSVTTVVRNGNRSWEATYSRVCRSSSEGVTPSFSRTAYERVLRSSSMRRLIVPIAIHQVIAFVITQ</sequence>
<dbReference type="EMBL" id="JN315882">
    <property type="protein sequence ID" value="AEW70660.1"/>
    <property type="molecule type" value="Genomic_DNA"/>
</dbReference>
<evidence type="ECO:0000313" key="1">
    <source>
        <dbReference type="EMBL" id="AEW70660.1"/>
    </source>
</evidence>
<name>G9GAX6_AERHY</name>
<reference evidence="1" key="1">
    <citation type="journal article" date="2012" name="J. Appl. Microbiol.">
        <title>Prevalence of tet gene and complete genome sequencing of tet gene-encoded plasmid (pAHH01) isolated from Aeromonas species in South Korea.</title>
        <authorList>
            <person name="Han J.E."/>
            <person name="Kim J.H."/>
            <person name="Choresca C.H.Jr."/>
            <person name="Shin S.P."/>
            <person name="Jun J.W."/>
            <person name="Chai J.Y."/>
            <person name="Park S.C."/>
        </authorList>
    </citation>
    <scope>NUCLEOTIDE SEQUENCE</scope>
    <source>
        <plasmid evidence="1">pAHH01</plasmid>
    </source>
</reference>
<geneLocation type="plasmid" evidence="1">
    <name>pAHH01</name>
</geneLocation>
<protein>
    <submittedName>
        <fullName evidence="1">RelB/E</fullName>
    </submittedName>
</protein>
<accession>G9GAX6</accession>
<organism evidence="1">
    <name type="scientific">Aeromonas hydrophila</name>
    <dbReference type="NCBI Taxonomy" id="644"/>
    <lineage>
        <taxon>Bacteria</taxon>
        <taxon>Pseudomonadati</taxon>
        <taxon>Pseudomonadota</taxon>
        <taxon>Gammaproteobacteria</taxon>
        <taxon>Aeromonadales</taxon>
        <taxon>Aeromonadaceae</taxon>
        <taxon>Aeromonas</taxon>
    </lineage>
</organism>
<keyword evidence="1" id="KW-0614">Plasmid</keyword>
<dbReference type="AlphaFoldDB" id="G9GAX6"/>